<reference evidence="1" key="1">
    <citation type="book" date="2014" name="THE 24TH EUROPEAN CONGRESS OF CLINICAL MICROBIOLOGY AND INFECTIOUS DISEASES" publisher="ECCMID 2014" city="Barcelona, Spain">
        <title>Identification of resistance genes in three multidrug-resistant Bacteroides fragilis isolates by whole genome sequencing.</title>
        <editorList>
            <person name="Unknown"/>
            <person name="A."/>
        </editorList>
        <authorList>
            <person name="Sydenham T.V."/>
            <person name="Hasman H."/>
            <person name="Wang M."/>
            <person name="Soki J."/>
            <person name="Nagy E."/>
            <person name="Justesen U.S."/>
        </authorList>
    </citation>
    <scope>NUCLEOTIDE SEQUENCE</scope>
    <source>
        <strain evidence="1">DCMOUH0018B</strain>
    </source>
</reference>
<accession>A0A0I9S964</accession>
<dbReference type="EMBL" id="JMZZ02000141">
    <property type="protein sequence ID" value="KFX74583.1"/>
    <property type="molecule type" value="Genomic_DNA"/>
</dbReference>
<comment type="caution">
    <text evidence="1">The sequence shown here is derived from an EMBL/GenBank/DDBJ whole genome shotgun (WGS) entry which is preliminary data.</text>
</comment>
<dbReference type="PATRIC" id="fig|817.53.peg.2391"/>
<dbReference type="AlphaFoldDB" id="A0A0I9S964"/>
<sequence>MQTVELKLIVETLSKCSDDFSDQYEVFKKDASIDLQDEYDKFMCGLCDCYEALGVVIGTAEVENIKKGDKP</sequence>
<organism evidence="1">
    <name type="scientific">Bacteroides fragilis</name>
    <dbReference type="NCBI Taxonomy" id="817"/>
    <lineage>
        <taxon>Bacteria</taxon>
        <taxon>Pseudomonadati</taxon>
        <taxon>Bacteroidota</taxon>
        <taxon>Bacteroidia</taxon>
        <taxon>Bacteroidales</taxon>
        <taxon>Bacteroidaceae</taxon>
        <taxon>Bacteroides</taxon>
    </lineage>
</organism>
<gene>
    <name evidence="1" type="ORF">EE52_0211575</name>
</gene>
<protein>
    <submittedName>
        <fullName evidence="1">Uncharacterized protein</fullName>
    </submittedName>
</protein>
<proteinExistence type="predicted"/>
<name>A0A0I9S964_BACFG</name>
<reference evidence="1" key="2">
    <citation type="submission" date="2014-07" db="EMBL/GenBank/DDBJ databases">
        <title>Genetics and epidemiology of antimicrobial resistance in B. fragilis group.</title>
        <authorList>
            <person name="Sydenham T.V."/>
            <person name="Hasman H."/>
            <person name="Kemp M."/>
            <person name="Justesen U.S."/>
        </authorList>
    </citation>
    <scope>NUCLEOTIDE SEQUENCE [LARGE SCALE GENOMIC DNA]</scope>
    <source>
        <strain evidence="1">DCMOUH0018B</strain>
    </source>
</reference>
<evidence type="ECO:0000313" key="1">
    <source>
        <dbReference type="EMBL" id="KFX74583.1"/>
    </source>
</evidence>
<dbReference type="RefSeq" id="WP_044300463.1">
    <property type="nucleotide sequence ID" value="NZ_CAEUHN010000012.1"/>
</dbReference>